<keyword evidence="3" id="KW-1185">Reference proteome</keyword>
<evidence type="ECO:0000313" key="2">
    <source>
        <dbReference type="EMBL" id="BCD87336.1"/>
    </source>
</evidence>
<dbReference type="EMBL" id="AP023081">
    <property type="protein sequence ID" value="BCD87336.1"/>
    <property type="molecule type" value="Genomic_DNA"/>
</dbReference>
<proteinExistence type="predicted"/>
<reference evidence="2" key="1">
    <citation type="submission" date="2020-05" db="EMBL/GenBank/DDBJ databases">
        <title>Complete genome sequence of Pseudomonas sp. Sm006.</title>
        <authorList>
            <person name="Takeuchi K."/>
            <person name="Someya N."/>
        </authorList>
    </citation>
    <scope>NUCLEOTIDE SEQUENCE</scope>
    <source>
        <strain evidence="2">Sm006</strain>
    </source>
</reference>
<name>A0ABM7LCL8_9PSED</name>
<evidence type="ECO:0000313" key="3">
    <source>
        <dbReference type="Proteomes" id="UP001064896"/>
    </source>
</evidence>
<feature type="region of interest" description="Disordered" evidence="1">
    <location>
        <begin position="1"/>
        <end position="21"/>
    </location>
</feature>
<evidence type="ECO:0000256" key="1">
    <source>
        <dbReference type="SAM" id="MobiDB-lite"/>
    </source>
</evidence>
<dbReference type="Proteomes" id="UP001064896">
    <property type="component" value="Chromosome"/>
</dbReference>
<feature type="compositionally biased region" description="Basic and acidic residues" evidence="1">
    <location>
        <begin position="1"/>
        <end position="19"/>
    </location>
</feature>
<sequence length="64" mass="7591">MDKEPHDGNEEQRNAECHQPRSTYITQEIKIIKQTGPYQVDPDKWRLIKNITSEIENFAHIENL</sequence>
<protein>
    <submittedName>
        <fullName evidence="2">Uncharacterized protein</fullName>
    </submittedName>
</protein>
<organism evidence="2 3">
    <name type="scientific">Pseudomonas solani</name>
    <dbReference type="NCBI Taxonomy" id="2731552"/>
    <lineage>
        <taxon>Bacteria</taxon>
        <taxon>Pseudomonadati</taxon>
        <taxon>Pseudomonadota</taxon>
        <taxon>Gammaproteobacteria</taxon>
        <taxon>Pseudomonadales</taxon>
        <taxon>Pseudomonadaceae</taxon>
        <taxon>Pseudomonas</taxon>
    </lineage>
</organism>
<accession>A0ABM7LCL8</accession>
<gene>
    <name evidence="2" type="ORF">PSm6_37430</name>
</gene>